<protein>
    <submittedName>
        <fullName evidence="1">Uncharacterized protein</fullName>
    </submittedName>
</protein>
<dbReference type="EMBL" id="BARS01007828">
    <property type="protein sequence ID" value="GAF69835.1"/>
    <property type="molecule type" value="Genomic_DNA"/>
</dbReference>
<proteinExistence type="predicted"/>
<sequence length="73" mass="8600">MTNLEYLEKIKKINEEYDNGTYEIIFKKGSCLDYEEIMEQRKVRALEIIAETLISIYDRMCSEAGINVDTRIT</sequence>
<name>X0T191_9ZZZZ</name>
<organism evidence="1">
    <name type="scientific">marine sediment metagenome</name>
    <dbReference type="NCBI Taxonomy" id="412755"/>
    <lineage>
        <taxon>unclassified sequences</taxon>
        <taxon>metagenomes</taxon>
        <taxon>ecological metagenomes</taxon>
    </lineage>
</organism>
<gene>
    <name evidence="1" type="ORF">S01H1_15002</name>
</gene>
<reference evidence="1" key="1">
    <citation type="journal article" date="2014" name="Front. Microbiol.">
        <title>High frequency of phylogenetically diverse reductive dehalogenase-homologous genes in deep subseafloor sedimentary metagenomes.</title>
        <authorList>
            <person name="Kawai M."/>
            <person name="Futagami T."/>
            <person name="Toyoda A."/>
            <person name="Takaki Y."/>
            <person name="Nishi S."/>
            <person name="Hori S."/>
            <person name="Arai W."/>
            <person name="Tsubouchi T."/>
            <person name="Morono Y."/>
            <person name="Uchiyama I."/>
            <person name="Ito T."/>
            <person name="Fujiyama A."/>
            <person name="Inagaki F."/>
            <person name="Takami H."/>
        </authorList>
    </citation>
    <scope>NUCLEOTIDE SEQUENCE</scope>
    <source>
        <strain evidence="1">Expedition CK06-06</strain>
    </source>
</reference>
<comment type="caution">
    <text evidence="1">The sequence shown here is derived from an EMBL/GenBank/DDBJ whole genome shotgun (WGS) entry which is preliminary data.</text>
</comment>
<evidence type="ECO:0000313" key="1">
    <source>
        <dbReference type="EMBL" id="GAF69835.1"/>
    </source>
</evidence>
<accession>X0T191</accession>
<dbReference type="AlphaFoldDB" id="X0T191"/>